<reference evidence="2" key="1">
    <citation type="submission" date="2020-05" db="EMBL/GenBank/DDBJ databases">
        <title>Phylogenomic resolution of chytrid fungi.</title>
        <authorList>
            <person name="Stajich J.E."/>
            <person name="Amses K."/>
            <person name="Simmons R."/>
            <person name="Seto K."/>
            <person name="Myers J."/>
            <person name="Bonds A."/>
            <person name="Quandt C.A."/>
            <person name="Barry K."/>
            <person name="Liu P."/>
            <person name="Grigoriev I."/>
            <person name="Longcore J.E."/>
            <person name="James T.Y."/>
        </authorList>
    </citation>
    <scope>NUCLEOTIDE SEQUENCE</scope>
    <source>
        <strain evidence="2">JEL0318</strain>
    </source>
</reference>
<feature type="compositionally biased region" description="Polar residues" evidence="1">
    <location>
        <begin position="276"/>
        <end position="289"/>
    </location>
</feature>
<accession>A0AAD5X6D2</accession>
<comment type="caution">
    <text evidence="2">The sequence shown here is derived from an EMBL/GenBank/DDBJ whole genome shotgun (WGS) entry which is preliminary data.</text>
</comment>
<feature type="compositionally biased region" description="Basic residues" evidence="1">
    <location>
        <begin position="476"/>
        <end position="488"/>
    </location>
</feature>
<feature type="compositionally biased region" description="Low complexity" evidence="1">
    <location>
        <begin position="489"/>
        <end position="501"/>
    </location>
</feature>
<name>A0AAD5X6D2_9FUNG</name>
<dbReference type="Proteomes" id="UP001212841">
    <property type="component" value="Unassembled WGS sequence"/>
</dbReference>
<evidence type="ECO:0000256" key="1">
    <source>
        <dbReference type="SAM" id="MobiDB-lite"/>
    </source>
</evidence>
<evidence type="ECO:0000313" key="2">
    <source>
        <dbReference type="EMBL" id="KAJ3057018.1"/>
    </source>
</evidence>
<evidence type="ECO:0000313" key="3">
    <source>
        <dbReference type="Proteomes" id="UP001212841"/>
    </source>
</evidence>
<proteinExistence type="predicted"/>
<gene>
    <name evidence="2" type="ORF">HK097_001502</name>
</gene>
<dbReference type="AlphaFoldDB" id="A0AAD5X6D2"/>
<feature type="compositionally biased region" description="Basic and acidic residues" evidence="1">
    <location>
        <begin position="188"/>
        <end position="202"/>
    </location>
</feature>
<feature type="compositionally biased region" description="Low complexity" evidence="1">
    <location>
        <begin position="536"/>
        <end position="550"/>
    </location>
</feature>
<keyword evidence="3" id="KW-1185">Reference proteome</keyword>
<feature type="region of interest" description="Disordered" evidence="1">
    <location>
        <begin position="248"/>
        <end position="322"/>
    </location>
</feature>
<organism evidence="2 3">
    <name type="scientific">Rhizophlyctis rosea</name>
    <dbReference type="NCBI Taxonomy" id="64517"/>
    <lineage>
        <taxon>Eukaryota</taxon>
        <taxon>Fungi</taxon>
        <taxon>Fungi incertae sedis</taxon>
        <taxon>Chytridiomycota</taxon>
        <taxon>Chytridiomycota incertae sedis</taxon>
        <taxon>Chytridiomycetes</taxon>
        <taxon>Rhizophlyctidales</taxon>
        <taxon>Rhizophlyctidaceae</taxon>
        <taxon>Rhizophlyctis</taxon>
    </lineage>
</organism>
<protein>
    <submittedName>
        <fullName evidence="2">Uncharacterized protein</fullName>
    </submittedName>
</protein>
<feature type="region of interest" description="Disordered" evidence="1">
    <location>
        <begin position="335"/>
        <end position="562"/>
    </location>
</feature>
<dbReference type="EMBL" id="JADGJD010000013">
    <property type="protein sequence ID" value="KAJ3057018.1"/>
    <property type="molecule type" value="Genomic_DNA"/>
</dbReference>
<feature type="region of interest" description="Disordered" evidence="1">
    <location>
        <begin position="158"/>
        <end position="231"/>
    </location>
</feature>
<sequence length="562" mass="61061">MDFQDWEEAHIIRKCEKSQQQSAKIFLMTYLMNRGRYVPLMSLYETPGIQQTAALNAVVQNIRLIMPGVHRVAHEVAIEEPSQSDTEVTVDAGGDVPVEKPLAPFSASTAIRGDASTPTNAQKNMIKALRRHEERKEKISPVNQPVMSWAAPVERSPVAEEVRSPAPPQRAAPATPVDISQRSPPLRLRNDQLPKGKSRGDTLDLNLVPDFTSSSPVYKSPPTPYAALPESYRPSPLRNPILLIHQEIASPEPATTTPIRPYNPRNGELTPHSDQRSGQSTPRSVQSDRVLQIIKSPVSSSSPPTAPLKNMSPFAPPPEPPVEQSIVEAEAFKTPAKRHARRTVLATPSRSARPQTRRRNQEEMEIDESVEDTGATDAMDVEVEQASATPMKTPARRSTRVAAAISRTEPRALRKTPARRAHADHEETAGADENEGTSQMEVEPVKPITGRKTAGRRGKAGQLADEEQELPSTPSRKPRQPPKSKSTKKAPAATPARVTRTSSRESTPALDDPMTLDDLATPGKTPAARGGRRKAAAATPAAATPSSARPVTRALARQLGGN</sequence>